<reference evidence="1 2" key="1">
    <citation type="submission" date="2024-12" db="EMBL/GenBank/DDBJ databases">
        <authorList>
            <person name="Li X."/>
            <person name="Zhang D."/>
        </authorList>
    </citation>
    <scope>NUCLEOTIDE SEQUENCE [LARGE SCALE GENOMIC DNA]</scope>
    <source>
        <strain evidence="1 2">JCM19602</strain>
    </source>
</reference>
<protein>
    <submittedName>
        <fullName evidence="1">Uncharacterized protein</fullName>
    </submittedName>
</protein>
<dbReference type="EMBL" id="JBJOSA010000001">
    <property type="protein sequence ID" value="MFL8935398.1"/>
    <property type="molecule type" value="Genomic_DNA"/>
</dbReference>
<name>A0ABW8VJ78_9BACI</name>
<dbReference type="Proteomes" id="UP001628668">
    <property type="component" value="Unassembled WGS sequence"/>
</dbReference>
<evidence type="ECO:0000313" key="1">
    <source>
        <dbReference type="EMBL" id="MFL8935398.1"/>
    </source>
</evidence>
<accession>A0ABW8VJ78</accession>
<proteinExistence type="predicted"/>
<dbReference type="RefSeq" id="WP_411158869.1">
    <property type="nucleotide sequence ID" value="NZ_JBJOSA010000001.1"/>
</dbReference>
<evidence type="ECO:0000313" key="2">
    <source>
        <dbReference type="Proteomes" id="UP001628668"/>
    </source>
</evidence>
<sequence>MSNIDKRNRLEESPFTYREMKNGMVFIDYEGKQVRILKGKEADRFIKRVKMAGSEKEKQLVMAKITGNFKRGNEH</sequence>
<organism evidence="1 2">
    <name type="scientific">Rossellomorea oryzaecorticis</name>
    <dbReference type="NCBI Taxonomy" id="1396505"/>
    <lineage>
        <taxon>Bacteria</taxon>
        <taxon>Bacillati</taxon>
        <taxon>Bacillota</taxon>
        <taxon>Bacilli</taxon>
        <taxon>Bacillales</taxon>
        <taxon>Bacillaceae</taxon>
        <taxon>Rossellomorea</taxon>
    </lineage>
</organism>
<comment type="caution">
    <text evidence="1">The sequence shown here is derived from an EMBL/GenBank/DDBJ whole genome shotgun (WGS) entry which is preliminary data.</text>
</comment>
<keyword evidence="2" id="KW-1185">Reference proteome</keyword>
<gene>
    <name evidence="1" type="ORF">ACKA06_01245</name>
</gene>